<dbReference type="PANTHER" id="PTHR43827">
    <property type="entry name" value="2,5-DIKETO-D-GLUCONIC ACID REDUCTASE"/>
    <property type="match status" value="1"/>
</dbReference>
<dbReference type="InterPro" id="IPR023210">
    <property type="entry name" value="NADP_OxRdtase_dom"/>
</dbReference>
<evidence type="ECO:0000256" key="1">
    <source>
        <dbReference type="ARBA" id="ARBA00007905"/>
    </source>
</evidence>
<dbReference type="PROSITE" id="PS00798">
    <property type="entry name" value="ALDOKETO_REDUCTASE_1"/>
    <property type="match status" value="1"/>
</dbReference>
<keyword evidence="9" id="KW-1185">Reference proteome</keyword>
<dbReference type="FunFam" id="3.20.20.100:FF:000002">
    <property type="entry name" value="2,5-diketo-D-gluconic acid reductase A"/>
    <property type="match status" value="1"/>
</dbReference>
<dbReference type="PIRSF" id="PIRSF000097">
    <property type="entry name" value="AKR"/>
    <property type="match status" value="1"/>
</dbReference>
<gene>
    <name evidence="8" type="ORF">SAMN04488242_0884</name>
</gene>
<evidence type="ECO:0000259" key="7">
    <source>
        <dbReference type="Pfam" id="PF00248"/>
    </source>
</evidence>
<accession>A0A1G9IEY6</accession>
<evidence type="ECO:0000313" key="8">
    <source>
        <dbReference type="EMBL" id="SDL23403.1"/>
    </source>
</evidence>
<dbReference type="AlphaFoldDB" id="A0A1G9IEY6"/>
<feature type="site" description="Lowers pKa of active site Tyr" evidence="6">
    <location>
        <position position="77"/>
    </location>
</feature>
<proteinExistence type="inferred from homology"/>
<dbReference type="Proteomes" id="UP000199475">
    <property type="component" value="Unassembled WGS sequence"/>
</dbReference>
<evidence type="ECO:0000256" key="6">
    <source>
        <dbReference type="PIRSR" id="PIRSR000097-3"/>
    </source>
</evidence>
<evidence type="ECO:0000256" key="5">
    <source>
        <dbReference type="PIRSR" id="PIRSR000097-2"/>
    </source>
</evidence>
<sequence>MTNLAPTINLTSGPQIPAIGVGTWPLDDREVEHMALTAFEIGYRLIDTAENYRNEAGVGAAVRNSGLPREELFVTTKFNKEWHRDPLAGIQQNLSTLGLDQADLILIHWPNPDQDLYVRAWEGLIEARDKGLTRAIGTSNFKPAHLQRIIDETGVAPDVNQIQCNPFTERAEERAFHAQHGIVTEAWAPLAAGNGLVEHPEVATVAVAHGATPAQVVLAWHLQQGIVPIPKSANAERLRENFEAFEVRLTPEQIEQLTRLTSDEYRLSDSDRFGH</sequence>
<dbReference type="Pfam" id="PF00248">
    <property type="entry name" value="Aldo_ket_red"/>
    <property type="match status" value="1"/>
</dbReference>
<feature type="active site" description="Proton donor" evidence="4">
    <location>
        <position position="52"/>
    </location>
</feature>
<feature type="binding site" evidence="5">
    <location>
        <position position="108"/>
    </location>
    <ligand>
        <name>substrate</name>
    </ligand>
</feature>
<evidence type="ECO:0000256" key="2">
    <source>
        <dbReference type="ARBA" id="ARBA00022857"/>
    </source>
</evidence>
<dbReference type="PROSITE" id="PS00063">
    <property type="entry name" value="ALDOKETO_REDUCTASE_3"/>
    <property type="match status" value="1"/>
</dbReference>
<comment type="similarity">
    <text evidence="1">Belongs to the aldo/keto reductase family.</text>
</comment>
<dbReference type="GO" id="GO:0016616">
    <property type="term" value="F:oxidoreductase activity, acting on the CH-OH group of donors, NAD or NADP as acceptor"/>
    <property type="evidence" value="ECO:0007669"/>
    <property type="project" value="UniProtKB-ARBA"/>
</dbReference>
<dbReference type="InterPro" id="IPR020471">
    <property type="entry name" value="AKR"/>
</dbReference>
<dbReference type="InterPro" id="IPR036812">
    <property type="entry name" value="NAD(P)_OxRdtase_dom_sf"/>
</dbReference>
<dbReference type="PRINTS" id="PR00069">
    <property type="entry name" value="ALDKETRDTASE"/>
</dbReference>
<dbReference type="PANTHER" id="PTHR43827:SF3">
    <property type="entry name" value="NADP-DEPENDENT OXIDOREDUCTASE DOMAIN-CONTAINING PROTEIN"/>
    <property type="match status" value="1"/>
</dbReference>
<dbReference type="EMBL" id="FNGP01000001">
    <property type="protein sequence ID" value="SDL23403.1"/>
    <property type="molecule type" value="Genomic_DNA"/>
</dbReference>
<evidence type="ECO:0000256" key="3">
    <source>
        <dbReference type="ARBA" id="ARBA00023002"/>
    </source>
</evidence>
<keyword evidence="2" id="KW-0521">NADP</keyword>
<reference evidence="8 9" key="1">
    <citation type="submission" date="2016-10" db="EMBL/GenBank/DDBJ databases">
        <authorList>
            <person name="de Groot N.N."/>
        </authorList>
    </citation>
    <scope>NUCLEOTIDE SEQUENCE [LARGE SCALE GENOMIC DNA]</scope>
    <source>
        <strain evidence="8 9">CGMCC 1.9159</strain>
    </source>
</reference>
<dbReference type="RefSeq" id="WP_176761658.1">
    <property type="nucleotide sequence ID" value="NZ_FNGP01000001.1"/>
</dbReference>
<organism evidence="8 9">
    <name type="scientific">Tessaracoccus oleiagri</name>
    <dbReference type="NCBI Taxonomy" id="686624"/>
    <lineage>
        <taxon>Bacteria</taxon>
        <taxon>Bacillati</taxon>
        <taxon>Actinomycetota</taxon>
        <taxon>Actinomycetes</taxon>
        <taxon>Propionibacteriales</taxon>
        <taxon>Propionibacteriaceae</taxon>
        <taxon>Tessaracoccus</taxon>
    </lineage>
</organism>
<dbReference type="SUPFAM" id="SSF51430">
    <property type="entry name" value="NAD(P)-linked oxidoreductase"/>
    <property type="match status" value="1"/>
</dbReference>
<dbReference type="InterPro" id="IPR018170">
    <property type="entry name" value="Aldo/ket_reductase_CS"/>
</dbReference>
<protein>
    <submittedName>
        <fullName evidence="8">2,5-diketo-D-gluconate reductase A</fullName>
    </submittedName>
</protein>
<evidence type="ECO:0000313" key="9">
    <source>
        <dbReference type="Proteomes" id="UP000199475"/>
    </source>
</evidence>
<keyword evidence="3" id="KW-0560">Oxidoreductase</keyword>
<evidence type="ECO:0000256" key="4">
    <source>
        <dbReference type="PIRSR" id="PIRSR000097-1"/>
    </source>
</evidence>
<name>A0A1G9IEY6_9ACTN</name>
<dbReference type="STRING" id="686624.SAMN04488242_0884"/>
<dbReference type="Gene3D" id="3.20.20.100">
    <property type="entry name" value="NADP-dependent oxidoreductase domain"/>
    <property type="match status" value="1"/>
</dbReference>
<feature type="domain" description="NADP-dependent oxidoreductase" evidence="7">
    <location>
        <begin position="19"/>
        <end position="260"/>
    </location>
</feature>